<dbReference type="NCBIfam" id="NF041277">
    <property type="entry name" value="coba_remo_CbiR"/>
    <property type="match status" value="1"/>
</dbReference>
<accession>A0A7C4EV33</accession>
<dbReference type="Gene3D" id="3.20.20.150">
    <property type="entry name" value="Divalent-metal-dependent TIM barrel enzymes"/>
    <property type="match status" value="1"/>
</dbReference>
<protein>
    <submittedName>
        <fullName evidence="2">Sugar phosphate isomerase/epimerase</fullName>
    </submittedName>
</protein>
<keyword evidence="2" id="KW-0413">Isomerase</keyword>
<dbReference type="GO" id="GO:0016853">
    <property type="term" value="F:isomerase activity"/>
    <property type="evidence" value="ECO:0007669"/>
    <property type="project" value="UniProtKB-KW"/>
</dbReference>
<evidence type="ECO:0000259" key="1">
    <source>
        <dbReference type="Pfam" id="PF01261"/>
    </source>
</evidence>
<evidence type="ECO:0000313" key="2">
    <source>
        <dbReference type="EMBL" id="HGH61094.1"/>
    </source>
</evidence>
<feature type="domain" description="Xylose isomerase-like TIM barrel" evidence="1">
    <location>
        <begin position="48"/>
        <end position="240"/>
    </location>
</feature>
<organism evidence="2">
    <name type="scientific">Desulfomonile tiedjei</name>
    <dbReference type="NCBI Taxonomy" id="2358"/>
    <lineage>
        <taxon>Bacteria</taxon>
        <taxon>Pseudomonadati</taxon>
        <taxon>Thermodesulfobacteriota</taxon>
        <taxon>Desulfomonilia</taxon>
        <taxon>Desulfomonilales</taxon>
        <taxon>Desulfomonilaceae</taxon>
        <taxon>Desulfomonile</taxon>
    </lineage>
</organism>
<reference evidence="2" key="1">
    <citation type="journal article" date="2020" name="mSystems">
        <title>Genome- and Community-Level Interaction Insights into Carbon Utilization and Element Cycling Functions of Hydrothermarchaeota in Hydrothermal Sediment.</title>
        <authorList>
            <person name="Zhou Z."/>
            <person name="Liu Y."/>
            <person name="Xu W."/>
            <person name="Pan J."/>
            <person name="Luo Z.H."/>
            <person name="Li M."/>
        </authorList>
    </citation>
    <scope>NUCLEOTIDE SEQUENCE [LARGE SCALE GENOMIC DNA]</scope>
    <source>
        <strain evidence="2">SpSt-769</strain>
    </source>
</reference>
<name>A0A7C4EV33_9BACT</name>
<dbReference type="Pfam" id="PF01261">
    <property type="entry name" value="AP_endonuc_2"/>
    <property type="match status" value="1"/>
</dbReference>
<dbReference type="InterPro" id="IPR036237">
    <property type="entry name" value="Xyl_isomerase-like_sf"/>
</dbReference>
<dbReference type="AlphaFoldDB" id="A0A7C4EV33"/>
<dbReference type="EMBL" id="DTGT01000230">
    <property type="protein sequence ID" value="HGH61094.1"/>
    <property type="molecule type" value="Genomic_DNA"/>
</dbReference>
<comment type="caution">
    <text evidence="2">The sequence shown here is derived from an EMBL/GenBank/DDBJ whole genome shotgun (WGS) entry which is preliminary data.</text>
</comment>
<dbReference type="SUPFAM" id="SSF51658">
    <property type="entry name" value="Xylose isomerase-like"/>
    <property type="match status" value="1"/>
</dbReference>
<dbReference type="InterPro" id="IPR013022">
    <property type="entry name" value="Xyl_isomerase-like_TIM-brl"/>
</dbReference>
<gene>
    <name evidence="2" type="ORF">ENV54_07345</name>
</gene>
<proteinExistence type="predicted"/>
<sequence length="257" mass="28470">MFKIGTTSYIYPADILTNVKKLAGKVHDIELVLFEFEQESNIPNSAVMKELIAASRRSGTSYTVHLPLDLALAGARPDIDKATRVIDLTRSLHPAGYVVHLDGADELDMSKRLANSLASLKALAHAELDPTLLCVENLENEPPAFIDHILNAMPVSTCVDIGHLWKRGADPIPILERRLERTRIVHLHGMQERDHQSLSVVAPHALDRVAEFLVHRYDGIVTIEIFSEADLRDSLDALRASVARVSETGPLASRLHF</sequence>